<dbReference type="Pfam" id="PF19279">
    <property type="entry name" value="YegS_C"/>
    <property type="match status" value="1"/>
</dbReference>
<evidence type="ECO:0000256" key="2">
    <source>
        <dbReference type="ARBA" id="ARBA00022516"/>
    </source>
</evidence>
<evidence type="ECO:0000256" key="7">
    <source>
        <dbReference type="ARBA" id="ARBA00022840"/>
    </source>
</evidence>
<sequence length="332" mass="36660">MKNRVLFLINPISGIGKQKTVEQAVESEIAHDRIEVEIAYTEYAGHARELAQKAIDKFDVVVAVGGDGTVNEVGSALINTTTALAIIPTGSGNGLARYLDIPLKVNRAIQVINHMEIKKIDTLKVNDQVSLNVTGIGFDAHISHKFAKQKNRGPAGYVKLIALEYAKYKASVYRISIDGKTFELPAFMITFANSSQWGNNIHIAPQAKIDDGLIDVCIIKEFPFYDGPSLLISILDQSVDQRRYDVVTKAKDIIIESDNTLLGHLDGEPVELGKKAEIRIHPLSLRVIVPPADFRKNFLDPLMELKELLPPIPNMPHLPKSLRQGNKNNASE</sequence>
<dbReference type="PROSITE" id="PS50146">
    <property type="entry name" value="DAGK"/>
    <property type="match status" value="1"/>
</dbReference>
<evidence type="ECO:0000256" key="8">
    <source>
        <dbReference type="ARBA" id="ARBA00022842"/>
    </source>
</evidence>
<evidence type="ECO:0000256" key="1">
    <source>
        <dbReference type="ARBA" id="ARBA00001946"/>
    </source>
</evidence>
<dbReference type="NCBIfam" id="TIGR00147">
    <property type="entry name" value="YegS/Rv2252/BmrU family lipid kinase"/>
    <property type="match status" value="1"/>
</dbReference>
<comment type="cofactor">
    <cofactor evidence="1">
        <name>Mg(2+)</name>
        <dbReference type="ChEBI" id="CHEBI:18420"/>
    </cofactor>
</comment>
<dbReference type="InterPro" id="IPR016064">
    <property type="entry name" value="NAD/diacylglycerol_kinase_sf"/>
</dbReference>
<reference evidence="13 14" key="1">
    <citation type="submission" date="2021-01" db="EMBL/GenBank/DDBJ databases">
        <title>Carboxyliciviraga sp.nov., isolated from coastal sediments.</title>
        <authorList>
            <person name="Lu D."/>
            <person name="Zhang T."/>
        </authorList>
    </citation>
    <scope>NUCLEOTIDE SEQUENCE [LARGE SCALE GENOMIC DNA]</scope>
    <source>
        <strain evidence="13 14">N1Y132</strain>
    </source>
</reference>
<comment type="caution">
    <text evidence="13">The sequence shown here is derived from an EMBL/GenBank/DDBJ whole genome shotgun (WGS) entry which is preliminary data.</text>
</comment>
<dbReference type="InterPro" id="IPR005218">
    <property type="entry name" value="Diacylglycerol/lipid_kinase"/>
</dbReference>
<dbReference type="PANTHER" id="PTHR12358:SF106">
    <property type="entry name" value="LIPID KINASE YEGS"/>
    <property type="match status" value="1"/>
</dbReference>
<evidence type="ECO:0000256" key="9">
    <source>
        <dbReference type="ARBA" id="ARBA00023098"/>
    </source>
</evidence>
<keyword evidence="10" id="KW-0594">Phospholipid biosynthesis</keyword>
<feature type="domain" description="DAGKc" evidence="12">
    <location>
        <begin position="1"/>
        <end position="129"/>
    </location>
</feature>
<dbReference type="InterPro" id="IPR001206">
    <property type="entry name" value="Diacylglycerol_kinase_cat_dom"/>
</dbReference>
<dbReference type="PANTHER" id="PTHR12358">
    <property type="entry name" value="SPHINGOSINE KINASE"/>
    <property type="match status" value="1"/>
</dbReference>
<dbReference type="Proteomes" id="UP000605676">
    <property type="component" value="Unassembled WGS sequence"/>
</dbReference>
<protein>
    <submittedName>
        <fullName evidence="13">Diacylglycerol kinase family lipid kinase</fullName>
    </submittedName>
</protein>
<evidence type="ECO:0000313" key="14">
    <source>
        <dbReference type="Proteomes" id="UP000605676"/>
    </source>
</evidence>
<dbReference type="GO" id="GO:0016301">
    <property type="term" value="F:kinase activity"/>
    <property type="evidence" value="ECO:0007669"/>
    <property type="project" value="UniProtKB-KW"/>
</dbReference>
<evidence type="ECO:0000256" key="3">
    <source>
        <dbReference type="ARBA" id="ARBA00022679"/>
    </source>
</evidence>
<evidence type="ECO:0000256" key="6">
    <source>
        <dbReference type="ARBA" id="ARBA00022777"/>
    </source>
</evidence>
<dbReference type="InterPro" id="IPR045540">
    <property type="entry name" value="YegS/DAGK_C"/>
</dbReference>
<dbReference type="InterPro" id="IPR017438">
    <property type="entry name" value="ATP-NAD_kinase_N"/>
</dbReference>
<keyword evidence="3" id="KW-0808">Transferase</keyword>
<keyword evidence="4" id="KW-0479">Metal-binding</keyword>
<keyword evidence="2" id="KW-0444">Lipid biosynthesis</keyword>
<evidence type="ECO:0000256" key="10">
    <source>
        <dbReference type="ARBA" id="ARBA00023209"/>
    </source>
</evidence>
<dbReference type="RefSeq" id="WP_200465049.1">
    <property type="nucleotide sequence ID" value="NZ_JAENRR010000022.1"/>
</dbReference>
<keyword evidence="9" id="KW-0443">Lipid metabolism</keyword>
<evidence type="ECO:0000313" key="13">
    <source>
        <dbReference type="EMBL" id="MBK3517819.1"/>
    </source>
</evidence>
<keyword evidence="11" id="KW-1208">Phospholipid metabolism</keyword>
<keyword evidence="5" id="KW-0547">Nucleotide-binding</keyword>
<dbReference type="SUPFAM" id="SSF111331">
    <property type="entry name" value="NAD kinase/diacylglycerol kinase-like"/>
    <property type="match status" value="1"/>
</dbReference>
<evidence type="ECO:0000256" key="5">
    <source>
        <dbReference type="ARBA" id="ARBA00022741"/>
    </source>
</evidence>
<proteinExistence type="predicted"/>
<name>A0ABS1HKZ3_9BACT</name>
<keyword evidence="6 13" id="KW-0418">Kinase</keyword>
<keyword evidence="14" id="KW-1185">Reference proteome</keyword>
<gene>
    <name evidence="13" type="ORF">JIV24_10795</name>
</gene>
<dbReference type="EMBL" id="JAENRR010000022">
    <property type="protein sequence ID" value="MBK3517819.1"/>
    <property type="molecule type" value="Genomic_DNA"/>
</dbReference>
<evidence type="ECO:0000256" key="4">
    <source>
        <dbReference type="ARBA" id="ARBA00022723"/>
    </source>
</evidence>
<dbReference type="Gene3D" id="2.60.200.40">
    <property type="match status" value="1"/>
</dbReference>
<organism evidence="13 14">
    <name type="scientific">Carboxylicivirga marina</name>
    <dbReference type="NCBI Taxonomy" id="2800988"/>
    <lineage>
        <taxon>Bacteria</taxon>
        <taxon>Pseudomonadati</taxon>
        <taxon>Bacteroidota</taxon>
        <taxon>Bacteroidia</taxon>
        <taxon>Marinilabiliales</taxon>
        <taxon>Marinilabiliaceae</taxon>
        <taxon>Carboxylicivirga</taxon>
    </lineage>
</organism>
<keyword evidence="7" id="KW-0067">ATP-binding</keyword>
<dbReference type="SMART" id="SM00046">
    <property type="entry name" value="DAGKc"/>
    <property type="match status" value="1"/>
</dbReference>
<evidence type="ECO:0000259" key="12">
    <source>
        <dbReference type="PROSITE" id="PS50146"/>
    </source>
</evidence>
<accession>A0ABS1HKZ3</accession>
<evidence type="ECO:0000256" key="11">
    <source>
        <dbReference type="ARBA" id="ARBA00023264"/>
    </source>
</evidence>
<dbReference type="InterPro" id="IPR050187">
    <property type="entry name" value="Lipid_Phosphate_FormReg"/>
</dbReference>
<keyword evidence="8" id="KW-0460">Magnesium</keyword>
<dbReference type="Pfam" id="PF00781">
    <property type="entry name" value="DAGK_cat"/>
    <property type="match status" value="1"/>
</dbReference>
<dbReference type="Gene3D" id="3.40.50.10330">
    <property type="entry name" value="Probable inorganic polyphosphate/atp-NAD kinase, domain 1"/>
    <property type="match status" value="1"/>
</dbReference>